<name>A0A1I7RHP6_BURXY</name>
<feature type="chain" id="PRO_5035359065" evidence="2">
    <location>
        <begin position="20"/>
        <end position="213"/>
    </location>
</feature>
<evidence type="ECO:0000313" key="6">
    <source>
        <dbReference type="Proteomes" id="UP000659654"/>
    </source>
</evidence>
<dbReference type="EMBL" id="CAJFCV020000004">
    <property type="protein sequence ID" value="CAG9115520.1"/>
    <property type="molecule type" value="Genomic_DNA"/>
</dbReference>
<sequence>MFSPFPWLLWEFLSYGALMSTICVCCNNANKAGKNKQTLSKSKSGDSVGNKKSEQKKERVKASPVQQPDPEKGANLPHKGGDGISKQPKDTKEKLNKAKKKELSKQEKTKQEKSGDTKSNNEKKGSPKEETKKDSLSEGEDVVIKEDKVKKMGLLDEEVRNRQQKDLKEIQEMGSEHELDKRPPSEPIAGKKVAIKEEHCKLYETEHEGTLDE</sequence>
<evidence type="ECO:0000313" key="7">
    <source>
        <dbReference type="WBParaSite" id="BXY_0022400.1"/>
    </source>
</evidence>
<gene>
    <name evidence="3" type="ORF">BXYJ_LOCUS8914</name>
</gene>
<dbReference type="AlphaFoldDB" id="A0A1I7RHP6"/>
<dbReference type="Proteomes" id="UP000095284">
    <property type="component" value="Unplaced"/>
</dbReference>
<feature type="region of interest" description="Disordered" evidence="1">
    <location>
        <begin position="172"/>
        <end position="192"/>
    </location>
</feature>
<reference evidence="4" key="2">
    <citation type="submission" date="2020-08" db="EMBL/GenBank/DDBJ databases">
        <authorList>
            <person name="Kikuchi T."/>
        </authorList>
    </citation>
    <scope>NUCLEOTIDE SEQUENCE</scope>
    <source>
        <strain evidence="3">Ka4C1</strain>
    </source>
</reference>
<feature type="signal peptide" evidence="2">
    <location>
        <begin position="1"/>
        <end position="19"/>
    </location>
</feature>
<evidence type="ECO:0000256" key="2">
    <source>
        <dbReference type="SAM" id="SignalP"/>
    </source>
</evidence>
<dbReference type="OrthoDB" id="5851615at2759"/>
<dbReference type="Proteomes" id="UP000659654">
    <property type="component" value="Unassembled WGS sequence"/>
</dbReference>
<protein>
    <submittedName>
        <fullName evidence="3">(pine wood nematode) hypothetical protein</fullName>
    </submittedName>
</protein>
<feature type="compositionally biased region" description="Basic and acidic residues" evidence="1">
    <location>
        <begin position="49"/>
        <end position="61"/>
    </location>
</feature>
<organism evidence="5 7">
    <name type="scientific">Bursaphelenchus xylophilus</name>
    <name type="common">Pinewood nematode worm</name>
    <name type="synonym">Aphelenchoides xylophilus</name>
    <dbReference type="NCBI Taxonomy" id="6326"/>
    <lineage>
        <taxon>Eukaryota</taxon>
        <taxon>Metazoa</taxon>
        <taxon>Ecdysozoa</taxon>
        <taxon>Nematoda</taxon>
        <taxon>Chromadorea</taxon>
        <taxon>Rhabditida</taxon>
        <taxon>Tylenchina</taxon>
        <taxon>Tylenchomorpha</taxon>
        <taxon>Aphelenchoidea</taxon>
        <taxon>Aphelenchoididae</taxon>
        <taxon>Bursaphelenchus</taxon>
    </lineage>
</organism>
<feature type="compositionally biased region" description="Polar residues" evidence="1">
    <location>
        <begin position="37"/>
        <end position="47"/>
    </location>
</feature>
<feature type="compositionally biased region" description="Basic and acidic residues" evidence="1">
    <location>
        <begin position="172"/>
        <end position="184"/>
    </location>
</feature>
<dbReference type="WBParaSite" id="BXY_0022400.1">
    <property type="protein sequence ID" value="BXY_0022400.1"/>
    <property type="gene ID" value="BXY_0022400"/>
</dbReference>
<evidence type="ECO:0000313" key="5">
    <source>
        <dbReference type="Proteomes" id="UP000095284"/>
    </source>
</evidence>
<keyword evidence="2" id="KW-0732">Signal</keyword>
<feature type="compositionally biased region" description="Basic and acidic residues" evidence="1">
    <location>
        <begin position="87"/>
        <end position="144"/>
    </location>
</feature>
<feature type="region of interest" description="Disordered" evidence="1">
    <location>
        <begin position="34"/>
        <end position="144"/>
    </location>
</feature>
<keyword evidence="6" id="KW-1185">Reference proteome</keyword>
<evidence type="ECO:0000313" key="3">
    <source>
        <dbReference type="EMBL" id="CAD5226176.1"/>
    </source>
</evidence>
<proteinExistence type="predicted"/>
<accession>A0A1I7RHP6</accession>
<reference evidence="7" key="1">
    <citation type="submission" date="2016-11" db="UniProtKB">
        <authorList>
            <consortium name="WormBaseParasite"/>
        </authorList>
    </citation>
    <scope>IDENTIFICATION</scope>
</reference>
<dbReference type="EMBL" id="CAJFDI010000004">
    <property type="protein sequence ID" value="CAD5226176.1"/>
    <property type="molecule type" value="Genomic_DNA"/>
</dbReference>
<evidence type="ECO:0000313" key="4">
    <source>
        <dbReference type="EMBL" id="CAG9115520.1"/>
    </source>
</evidence>
<dbReference type="Proteomes" id="UP000582659">
    <property type="component" value="Unassembled WGS sequence"/>
</dbReference>
<evidence type="ECO:0000256" key="1">
    <source>
        <dbReference type="SAM" id="MobiDB-lite"/>
    </source>
</evidence>